<gene>
    <name evidence="2" type="ordered locus">Francci3_2399</name>
</gene>
<evidence type="ECO:0000256" key="1">
    <source>
        <dbReference type="SAM" id="MobiDB-lite"/>
    </source>
</evidence>
<feature type="region of interest" description="Disordered" evidence="1">
    <location>
        <begin position="55"/>
        <end position="77"/>
    </location>
</feature>
<dbReference type="AlphaFoldDB" id="A0A1X1PRT3"/>
<dbReference type="InterPro" id="IPR004360">
    <property type="entry name" value="Glyas_Fos-R_dOase_dom"/>
</dbReference>
<keyword evidence="3" id="KW-1185">Reference proteome</keyword>
<reference evidence="2 3" key="1">
    <citation type="journal article" date="2007" name="Genome Res.">
        <title>Genome characteristics of facultatively symbiotic Frankia sp. strains reflect host range and host plant biogeography.</title>
        <authorList>
            <person name="Normand P."/>
            <person name="Lapierre P."/>
            <person name="Tisa L.S."/>
            <person name="Gogarten J.P."/>
            <person name="Alloisio N."/>
            <person name="Bagnarol E."/>
            <person name="Bassi C.A."/>
            <person name="Berry A.M."/>
            <person name="Bickhart D.M."/>
            <person name="Choisne N."/>
            <person name="Couloux A."/>
            <person name="Cournoyer B."/>
            <person name="Cruveiller S."/>
            <person name="Daubin V."/>
            <person name="Demange N."/>
            <person name="Francino M.P."/>
            <person name="Goltsman E."/>
            <person name="Huang Y."/>
            <person name="Kopp O.R."/>
            <person name="Labarre L."/>
            <person name="Lapidus A."/>
            <person name="Lavire C."/>
            <person name="Marechal J."/>
            <person name="Martinez M."/>
            <person name="Mastronunzio J.E."/>
            <person name="Mullin B.C."/>
            <person name="Niemann J."/>
            <person name="Pujic P."/>
            <person name="Rawnsley T."/>
            <person name="Rouy Z."/>
            <person name="Schenowitz C."/>
            <person name="Sellstedt A."/>
            <person name="Tavares F."/>
            <person name="Tomkins J.P."/>
            <person name="Vallenet D."/>
            <person name="Valverde C."/>
            <person name="Wall L.G."/>
            <person name="Wang Y."/>
            <person name="Medigue C."/>
            <person name="Benson D.R."/>
        </authorList>
    </citation>
    <scope>NUCLEOTIDE SEQUENCE [LARGE SCALE GENOMIC DNA]</scope>
    <source>
        <strain evidence="3">DSM 45818 / CECT 9043 / CcI3</strain>
    </source>
</reference>
<evidence type="ECO:0000313" key="3">
    <source>
        <dbReference type="Proteomes" id="UP000001937"/>
    </source>
</evidence>
<dbReference type="OrthoDB" id="9798201at2"/>
<dbReference type="HOGENOM" id="CLU_160046_0_0_11"/>
<dbReference type="Proteomes" id="UP000001937">
    <property type="component" value="Chromosome"/>
</dbReference>
<sequence>MEVLSSRILLRPTDPQRSHHFYRETLGLAVYREFGPPEEPGLVFFLGQGLLEVSGRSPRPARPVGADGEPAGTGREPVRTARLWLQVRDLAAEHARLNAAGVVITREPRREPWGLDEMWIEDPDGVPIVVVEIPPDHPLRRDRRSLADG</sequence>
<evidence type="ECO:0000313" key="2">
    <source>
        <dbReference type="EMBL" id="ABD11766.1"/>
    </source>
</evidence>
<dbReference type="Gene3D" id="3.10.180.10">
    <property type="entry name" value="2,3-Dihydroxybiphenyl 1,2-Dioxygenase, domain 1"/>
    <property type="match status" value="1"/>
</dbReference>
<dbReference type="SUPFAM" id="SSF54593">
    <property type="entry name" value="Glyoxalase/Bleomycin resistance protein/Dihydroxybiphenyl dioxygenase"/>
    <property type="match status" value="1"/>
</dbReference>
<organism evidence="2 3">
    <name type="scientific">Frankia casuarinae (strain DSM 45818 / CECT 9043 / HFP020203 / CcI3)</name>
    <dbReference type="NCBI Taxonomy" id="106370"/>
    <lineage>
        <taxon>Bacteria</taxon>
        <taxon>Bacillati</taxon>
        <taxon>Actinomycetota</taxon>
        <taxon>Actinomycetes</taxon>
        <taxon>Frankiales</taxon>
        <taxon>Frankiaceae</taxon>
        <taxon>Frankia</taxon>
    </lineage>
</organism>
<accession>Q2JAC6</accession>
<name>A0A1X1PRT3_FRACC</name>
<proteinExistence type="predicted"/>
<dbReference type="EMBL" id="CP000249">
    <property type="protein sequence ID" value="ABD11766.1"/>
    <property type="molecule type" value="Genomic_DNA"/>
</dbReference>
<accession>A0A1X1PRT3</accession>
<dbReference type="InterPro" id="IPR037523">
    <property type="entry name" value="VOC_core"/>
</dbReference>
<protein>
    <submittedName>
        <fullName evidence="2">Glyoxalase/bleomycin resistance protein/dioxygenase</fullName>
    </submittedName>
</protein>
<dbReference type="KEGG" id="fra:Francci3_2399"/>
<dbReference type="InterPro" id="IPR029068">
    <property type="entry name" value="Glyas_Bleomycin-R_OHBP_Dase"/>
</dbReference>
<dbReference type="Pfam" id="PF00903">
    <property type="entry name" value="Glyoxalase"/>
    <property type="match status" value="1"/>
</dbReference>
<dbReference type="STRING" id="106370.Francci3_2399"/>
<dbReference type="PROSITE" id="PS51819">
    <property type="entry name" value="VOC"/>
    <property type="match status" value="1"/>
</dbReference>
<dbReference type="RefSeq" id="WP_011436811.1">
    <property type="nucleotide sequence ID" value="NC_007777.1"/>
</dbReference>